<organism evidence="4 5">
    <name type="scientific">Mizuhopecten yessoensis</name>
    <name type="common">Japanese scallop</name>
    <name type="synonym">Patinopecten yessoensis</name>
    <dbReference type="NCBI Taxonomy" id="6573"/>
    <lineage>
        <taxon>Eukaryota</taxon>
        <taxon>Metazoa</taxon>
        <taxon>Spiralia</taxon>
        <taxon>Lophotrochozoa</taxon>
        <taxon>Mollusca</taxon>
        <taxon>Bivalvia</taxon>
        <taxon>Autobranchia</taxon>
        <taxon>Pteriomorphia</taxon>
        <taxon>Pectinida</taxon>
        <taxon>Pectinoidea</taxon>
        <taxon>Pectinidae</taxon>
        <taxon>Mizuhopecten</taxon>
    </lineage>
</organism>
<dbReference type="GO" id="GO:0004842">
    <property type="term" value="F:ubiquitin-protein transferase activity"/>
    <property type="evidence" value="ECO:0007669"/>
    <property type="project" value="InterPro"/>
</dbReference>
<name>A0A210Q2I4_MIZYE</name>
<dbReference type="SUPFAM" id="SSF53300">
    <property type="entry name" value="vWA-like"/>
    <property type="match status" value="1"/>
</dbReference>
<evidence type="ECO:0000313" key="4">
    <source>
        <dbReference type="EMBL" id="OWF42950.1"/>
    </source>
</evidence>
<dbReference type="Proteomes" id="UP000242188">
    <property type="component" value="Unassembled WGS sequence"/>
</dbReference>
<sequence length="520" mass="57933">MKNSQLTNISCLIANPKTENRTVSKKKTSAKLKYVGVEELAKNEAVQGNVAVATFGAQPIVANHLTNDYSKVRNVLDAEVSVNDVPLMARVIVLTDGKFSAQDAKDEHYRFYPQNDIMVPSAANLMKLKGIVCDCVQIGASSESILLQSLTKTTNGKVFPDDHVDELVNMPSYLFAATKLLRQFQDLVEGDKDARQNEEATLHALLDSESSSREAIEREFSESEKENIIAIAMNFLKLPVRKVAEQQEYLVKELELELPPVGTRVRRGPDWDPKDNIDSNGPGTVVCHNNNGTVSVLWDCGIGPLPYHCYDPCQVLSTDNDERAVRDDGWIQVGCKVVRGPDWTHGDDDGGQGSCGVVCLCTRKGTVTVRWPSRKIGEYRYGDEVVLLDTSEEHAQAAGYDRSISTREFEPGNKHNPKEYRKIRMPVSDNSNLKLLKQSIFGGLIKKDRAADVQLKPESDSSTPDVQAKPETESYIPFLWSYQQEGQVEWTSFDASNNGKLESDWSKQRKTTMVSANNKR</sequence>
<keyword evidence="5" id="KW-1185">Reference proteome</keyword>
<dbReference type="GO" id="GO:0016567">
    <property type="term" value="P:protein ubiquitination"/>
    <property type="evidence" value="ECO:0007669"/>
    <property type="project" value="InterPro"/>
</dbReference>
<evidence type="ECO:0000259" key="2">
    <source>
        <dbReference type="PROSITE" id="PS50918"/>
    </source>
</evidence>
<dbReference type="InterPro" id="IPR010606">
    <property type="entry name" value="Mib_Herc2"/>
</dbReference>
<gene>
    <name evidence="4" type="ORF">KP79_PYT01986</name>
</gene>
<comment type="caution">
    <text evidence="4">The sequence shown here is derived from an EMBL/GenBank/DDBJ whole genome shotgun (WGS) entry which is preliminary data.</text>
</comment>
<feature type="domain" description="MIB/HERC2" evidence="3">
    <location>
        <begin position="322"/>
        <end position="396"/>
    </location>
</feature>
<feature type="domain" description="WWE" evidence="2">
    <location>
        <begin position="465"/>
        <end position="520"/>
    </location>
</feature>
<dbReference type="AlphaFoldDB" id="A0A210Q2I4"/>
<dbReference type="GO" id="GO:0046872">
    <property type="term" value="F:metal ion binding"/>
    <property type="evidence" value="ECO:0007669"/>
    <property type="project" value="InterPro"/>
</dbReference>
<dbReference type="PROSITE" id="PS50918">
    <property type="entry name" value="WWE"/>
    <property type="match status" value="1"/>
</dbReference>
<feature type="region of interest" description="Disordered" evidence="1">
    <location>
        <begin position="494"/>
        <end position="520"/>
    </location>
</feature>
<dbReference type="PROSITE" id="PS51416">
    <property type="entry name" value="MIB_HERC2"/>
    <property type="match status" value="1"/>
</dbReference>
<evidence type="ECO:0000256" key="1">
    <source>
        <dbReference type="SAM" id="MobiDB-lite"/>
    </source>
</evidence>
<proteinExistence type="predicted"/>
<dbReference type="InterPro" id="IPR037252">
    <property type="entry name" value="Mib_Herc2_sf"/>
</dbReference>
<evidence type="ECO:0008006" key="6">
    <source>
        <dbReference type="Google" id="ProtNLM"/>
    </source>
</evidence>
<protein>
    <recommendedName>
        <fullName evidence="6">MIB/HERC2 domain-containing protein</fullName>
    </recommendedName>
</protein>
<reference evidence="4 5" key="1">
    <citation type="journal article" date="2017" name="Nat. Ecol. Evol.">
        <title>Scallop genome provides insights into evolution of bilaterian karyotype and development.</title>
        <authorList>
            <person name="Wang S."/>
            <person name="Zhang J."/>
            <person name="Jiao W."/>
            <person name="Li J."/>
            <person name="Xun X."/>
            <person name="Sun Y."/>
            <person name="Guo X."/>
            <person name="Huan P."/>
            <person name="Dong B."/>
            <person name="Zhang L."/>
            <person name="Hu X."/>
            <person name="Sun X."/>
            <person name="Wang J."/>
            <person name="Zhao C."/>
            <person name="Wang Y."/>
            <person name="Wang D."/>
            <person name="Huang X."/>
            <person name="Wang R."/>
            <person name="Lv J."/>
            <person name="Li Y."/>
            <person name="Zhang Z."/>
            <person name="Liu B."/>
            <person name="Lu W."/>
            <person name="Hui Y."/>
            <person name="Liang J."/>
            <person name="Zhou Z."/>
            <person name="Hou R."/>
            <person name="Li X."/>
            <person name="Liu Y."/>
            <person name="Li H."/>
            <person name="Ning X."/>
            <person name="Lin Y."/>
            <person name="Zhao L."/>
            <person name="Xing Q."/>
            <person name="Dou J."/>
            <person name="Li Y."/>
            <person name="Mao J."/>
            <person name="Guo H."/>
            <person name="Dou H."/>
            <person name="Li T."/>
            <person name="Mu C."/>
            <person name="Jiang W."/>
            <person name="Fu Q."/>
            <person name="Fu X."/>
            <person name="Miao Y."/>
            <person name="Liu J."/>
            <person name="Yu Q."/>
            <person name="Li R."/>
            <person name="Liao H."/>
            <person name="Li X."/>
            <person name="Kong Y."/>
            <person name="Jiang Z."/>
            <person name="Chourrout D."/>
            <person name="Li R."/>
            <person name="Bao Z."/>
        </authorList>
    </citation>
    <scope>NUCLEOTIDE SEQUENCE [LARGE SCALE GENOMIC DNA]</scope>
    <source>
        <strain evidence="4 5">PY_sf001</strain>
    </source>
</reference>
<dbReference type="EMBL" id="NEDP02005199">
    <property type="protein sequence ID" value="OWF42950.1"/>
    <property type="molecule type" value="Genomic_DNA"/>
</dbReference>
<dbReference type="InterPro" id="IPR004170">
    <property type="entry name" value="WWE_dom"/>
</dbReference>
<dbReference type="InterPro" id="IPR036465">
    <property type="entry name" value="vWFA_dom_sf"/>
</dbReference>
<dbReference type="SUPFAM" id="SSF159034">
    <property type="entry name" value="Mib/herc2 domain-like"/>
    <property type="match status" value="2"/>
</dbReference>
<evidence type="ECO:0000313" key="5">
    <source>
        <dbReference type="Proteomes" id="UP000242188"/>
    </source>
</evidence>
<feature type="compositionally biased region" description="Polar residues" evidence="1">
    <location>
        <begin position="511"/>
        <end position="520"/>
    </location>
</feature>
<dbReference type="Pfam" id="PF06701">
    <property type="entry name" value="MIB_HERC2"/>
    <property type="match status" value="1"/>
</dbReference>
<dbReference type="Gene3D" id="2.30.30.40">
    <property type="entry name" value="SH3 Domains"/>
    <property type="match status" value="2"/>
</dbReference>
<accession>A0A210Q2I4</accession>
<evidence type="ECO:0000259" key="3">
    <source>
        <dbReference type="PROSITE" id="PS51416"/>
    </source>
</evidence>
<dbReference type="OrthoDB" id="438049at2759"/>